<dbReference type="EMBL" id="JABSTV010001245">
    <property type="protein sequence ID" value="KAH7982281.1"/>
    <property type="molecule type" value="Genomic_DNA"/>
</dbReference>
<sequence length="241" mass="26795">MSNDQVSAYQVFVSPPPFLLTVTVQVSASRSGRQWWGNRDASHFNETIKAYCRKPSKVSYVDHEFNQLPPRRFLAADGLHSNIMGVALIAETLKGAICHGDLQAATGWPSQPTTLQVRSQQDNLHGINTTSQQHIPGALNAPEIKAEFPTIAEYVTPGRSMQAVVIDSSTTPLRKVRPAEQQSRVPLLRTPTQELPTNPDIRHSTLAKSLAPRYSLQRRWPVGHTYNMRTPAMPLPCPKED</sequence>
<dbReference type="SUPFAM" id="SSF52266">
    <property type="entry name" value="SGNH hydrolase"/>
    <property type="match status" value="1"/>
</dbReference>
<accession>A0A9D4QH15</accession>
<name>A0A9D4QH15_RHISA</name>
<dbReference type="Proteomes" id="UP000821837">
    <property type="component" value="Chromosome 1"/>
</dbReference>
<reference evidence="1" key="2">
    <citation type="submission" date="2021-09" db="EMBL/GenBank/DDBJ databases">
        <authorList>
            <person name="Jia N."/>
            <person name="Wang J."/>
            <person name="Shi W."/>
            <person name="Du L."/>
            <person name="Sun Y."/>
            <person name="Zhan W."/>
            <person name="Jiang J."/>
            <person name="Wang Q."/>
            <person name="Zhang B."/>
            <person name="Ji P."/>
            <person name="Sakyi L.B."/>
            <person name="Cui X."/>
            <person name="Yuan T."/>
            <person name="Jiang B."/>
            <person name="Yang W."/>
            <person name="Lam T.T.-Y."/>
            <person name="Chang Q."/>
            <person name="Ding S."/>
            <person name="Wang X."/>
            <person name="Zhu J."/>
            <person name="Ruan X."/>
            <person name="Zhao L."/>
            <person name="Wei J."/>
            <person name="Que T."/>
            <person name="Du C."/>
            <person name="Cheng J."/>
            <person name="Dai P."/>
            <person name="Han X."/>
            <person name="Huang E."/>
            <person name="Gao Y."/>
            <person name="Liu J."/>
            <person name="Shao H."/>
            <person name="Ye R."/>
            <person name="Li L."/>
            <person name="Wei W."/>
            <person name="Wang X."/>
            <person name="Wang C."/>
            <person name="Huo Q."/>
            <person name="Li W."/>
            <person name="Guo W."/>
            <person name="Chen H."/>
            <person name="Chen S."/>
            <person name="Zhou L."/>
            <person name="Zhou L."/>
            <person name="Ni X."/>
            <person name="Tian J."/>
            <person name="Zhou Y."/>
            <person name="Sheng Y."/>
            <person name="Liu T."/>
            <person name="Pan Y."/>
            <person name="Xia L."/>
            <person name="Li J."/>
            <person name="Zhao F."/>
            <person name="Cao W."/>
        </authorList>
    </citation>
    <scope>NUCLEOTIDE SEQUENCE</scope>
    <source>
        <strain evidence="1">Rsan-2018</strain>
        <tissue evidence="1">Larvae</tissue>
    </source>
</reference>
<reference evidence="1" key="1">
    <citation type="journal article" date="2020" name="Cell">
        <title>Large-Scale Comparative Analyses of Tick Genomes Elucidate Their Genetic Diversity and Vector Capacities.</title>
        <authorList>
            <consortium name="Tick Genome and Microbiome Consortium (TIGMIC)"/>
            <person name="Jia N."/>
            <person name="Wang J."/>
            <person name="Shi W."/>
            <person name="Du L."/>
            <person name="Sun Y."/>
            <person name="Zhan W."/>
            <person name="Jiang J.F."/>
            <person name="Wang Q."/>
            <person name="Zhang B."/>
            <person name="Ji P."/>
            <person name="Bell-Sakyi L."/>
            <person name="Cui X.M."/>
            <person name="Yuan T.T."/>
            <person name="Jiang B.G."/>
            <person name="Yang W.F."/>
            <person name="Lam T.T."/>
            <person name="Chang Q.C."/>
            <person name="Ding S.J."/>
            <person name="Wang X.J."/>
            <person name="Zhu J.G."/>
            <person name="Ruan X.D."/>
            <person name="Zhao L."/>
            <person name="Wei J.T."/>
            <person name="Ye R.Z."/>
            <person name="Que T.C."/>
            <person name="Du C.H."/>
            <person name="Zhou Y.H."/>
            <person name="Cheng J.X."/>
            <person name="Dai P.F."/>
            <person name="Guo W.B."/>
            <person name="Han X.H."/>
            <person name="Huang E.J."/>
            <person name="Li L.F."/>
            <person name="Wei W."/>
            <person name="Gao Y.C."/>
            <person name="Liu J.Z."/>
            <person name="Shao H.Z."/>
            <person name="Wang X."/>
            <person name="Wang C.C."/>
            <person name="Yang T.C."/>
            <person name="Huo Q.B."/>
            <person name="Li W."/>
            <person name="Chen H.Y."/>
            <person name="Chen S.E."/>
            <person name="Zhou L.G."/>
            <person name="Ni X.B."/>
            <person name="Tian J.H."/>
            <person name="Sheng Y."/>
            <person name="Liu T."/>
            <person name="Pan Y.S."/>
            <person name="Xia L.Y."/>
            <person name="Li J."/>
            <person name="Zhao F."/>
            <person name="Cao W.C."/>
        </authorList>
    </citation>
    <scope>NUCLEOTIDE SEQUENCE</scope>
    <source>
        <strain evidence="1">Rsan-2018</strain>
    </source>
</reference>
<organism evidence="1 2">
    <name type="scientific">Rhipicephalus sanguineus</name>
    <name type="common">Brown dog tick</name>
    <name type="synonym">Ixodes sanguineus</name>
    <dbReference type="NCBI Taxonomy" id="34632"/>
    <lineage>
        <taxon>Eukaryota</taxon>
        <taxon>Metazoa</taxon>
        <taxon>Ecdysozoa</taxon>
        <taxon>Arthropoda</taxon>
        <taxon>Chelicerata</taxon>
        <taxon>Arachnida</taxon>
        <taxon>Acari</taxon>
        <taxon>Parasitiformes</taxon>
        <taxon>Ixodida</taxon>
        <taxon>Ixodoidea</taxon>
        <taxon>Ixodidae</taxon>
        <taxon>Rhipicephalinae</taxon>
        <taxon>Rhipicephalus</taxon>
        <taxon>Rhipicephalus</taxon>
    </lineage>
</organism>
<proteinExistence type="predicted"/>
<protein>
    <submittedName>
        <fullName evidence="1">Uncharacterized protein</fullName>
    </submittedName>
</protein>
<dbReference type="AlphaFoldDB" id="A0A9D4QH15"/>
<evidence type="ECO:0000313" key="2">
    <source>
        <dbReference type="Proteomes" id="UP000821837"/>
    </source>
</evidence>
<evidence type="ECO:0000313" key="1">
    <source>
        <dbReference type="EMBL" id="KAH7982281.1"/>
    </source>
</evidence>
<keyword evidence="2" id="KW-1185">Reference proteome</keyword>
<comment type="caution">
    <text evidence="1">The sequence shown here is derived from an EMBL/GenBank/DDBJ whole genome shotgun (WGS) entry which is preliminary data.</text>
</comment>
<gene>
    <name evidence="1" type="ORF">HPB52_003581</name>
</gene>